<evidence type="ECO:0000313" key="6">
    <source>
        <dbReference type="Proteomes" id="UP001597261"/>
    </source>
</evidence>
<dbReference type="GO" id="GO:0016491">
    <property type="term" value="F:oxidoreductase activity"/>
    <property type="evidence" value="ECO:0007669"/>
    <property type="project" value="UniProtKB-KW"/>
</dbReference>
<keyword evidence="6" id="KW-1185">Reference proteome</keyword>
<dbReference type="EC" id="1.-.-.-" evidence="5"/>
<dbReference type="PRINTS" id="PR00080">
    <property type="entry name" value="SDRFAMILY"/>
</dbReference>
<dbReference type="InterPro" id="IPR002347">
    <property type="entry name" value="SDR_fam"/>
</dbReference>
<dbReference type="PANTHER" id="PTHR44196:SF1">
    <property type="entry name" value="DEHYDROGENASE_REDUCTASE SDR FAMILY MEMBER 7B"/>
    <property type="match status" value="1"/>
</dbReference>
<gene>
    <name evidence="5" type="ORF">ACFSL4_29395</name>
</gene>
<dbReference type="InterPro" id="IPR020904">
    <property type="entry name" value="Sc_DH/Rdtase_CS"/>
</dbReference>
<keyword evidence="2 5" id="KW-0560">Oxidoreductase</keyword>
<dbReference type="Proteomes" id="UP001597261">
    <property type="component" value="Unassembled WGS sequence"/>
</dbReference>
<feature type="domain" description="Ketoreductase" evidence="4">
    <location>
        <begin position="3"/>
        <end position="170"/>
    </location>
</feature>
<dbReference type="PANTHER" id="PTHR44196">
    <property type="entry name" value="DEHYDROGENASE/REDUCTASE SDR FAMILY MEMBER 7B"/>
    <property type="match status" value="1"/>
</dbReference>
<sequence>MTQVVVITGAAGGIGAMLMKRFAEAGFTVAGLDLPGACPPGDDRFVACDITDEEQVRAAFGQLAARHGRLDVLVNNAGISAVGALLDHDVATYRRVMEVNYIGALICTRAAIPALTASRGRIVVLSSVAGFAPVLGRPAYVAAKHAVTGLFTALRAELAPSGVSVTMVHPTFVTGGMTEVPRAPGATRSVTGAEITSDHVAREIVRAVVRGKDLLLPGRTARLAWWAHRISPRGYLRLMTRRLRTARQA</sequence>
<dbReference type="InterPro" id="IPR057326">
    <property type="entry name" value="KR_dom"/>
</dbReference>
<name>A0ABW4IXV7_9ACTN</name>
<dbReference type="Gene3D" id="3.40.50.720">
    <property type="entry name" value="NAD(P)-binding Rossmann-like Domain"/>
    <property type="match status" value="1"/>
</dbReference>
<protein>
    <submittedName>
        <fullName evidence="5">SDR family NAD(P)-dependent oxidoreductase</fullName>
        <ecNumber evidence="5">1.-.-.-</ecNumber>
    </submittedName>
</protein>
<organism evidence="5 6">
    <name type="scientific">Streptomyces caeni</name>
    <dbReference type="NCBI Taxonomy" id="2307231"/>
    <lineage>
        <taxon>Bacteria</taxon>
        <taxon>Bacillati</taxon>
        <taxon>Actinomycetota</taxon>
        <taxon>Actinomycetes</taxon>
        <taxon>Kitasatosporales</taxon>
        <taxon>Streptomycetaceae</taxon>
        <taxon>Streptomyces</taxon>
    </lineage>
</organism>
<evidence type="ECO:0000313" key="5">
    <source>
        <dbReference type="EMBL" id="MFD1662195.1"/>
    </source>
</evidence>
<dbReference type="PRINTS" id="PR00081">
    <property type="entry name" value="GDHRDH"/>
</dbReference>
<dbReference type="PROSITE" id="PS00061">
    <property type="entry name" value="ADH_SHORT"/>
    <property type="match status" value="1"/>
</dbReference>
<comment type="similarity">
    <text evidence="1 3">Belongs to the short-chain dehydrogenases/reductases (SDR) family.</text>
</comment>
<accession>A0ABW4IXV7</accession>
<dbReference type="RefSeq" id="WP_381089418.1">
    <property type="nucleotide sequence ID" value="NZ_JBHUDX010000088.1"/>
</dbReference>
<evidence type="ECO:0000256" key="2">
    <source>
        <dbReference type="ARBA" id="ARBA00023002"/>
    </source>
</evidence>
<proteinExistence type="inferred from homology"/>
<comment type="caution">
    <text evidence="5">The sequence shown here is derived from an EMBL/GenBank/DDBJ whole genome shotgun (WGS) entry which is preliminary data.</text>
</comment>
<evidence type="ECO:0000256" key="3">
    <source>
        <dbReference type="RuleBase" id="RU000363"/>
    </source>
</evidence>
<dbReference type="InterPro" id="IPR036291">
    <property type="entry name" value="NAD(P)-bd_dom_sf"/>
</dbReference>
<dbReference type="EMBL" id="JBHUDX010000088">
    <property type="protein sequence ID" value="MFD1662195.1"/>
    <property type="molecule type" value="Genomic_DNA"/>
</dbReference>
<reference evidence="6" key="1">
    <citation type="journal article" date="2019" name="Int. J. Syst. Evol. Microbiol.">
        <title>The Global Catalogue of Microorganisms (GCM) 10K type strain sequencing project: providing services to taxonomists for standard genome sequencing and annotation.</title>
        <authorList>
            <consortium name="The Broad Institute Genomics Platform"/>
            <consortium name="The Broad Institute Genome Sequencing Center for Infectious Disease"/>
            <person name="Wu L."/>
            <person name="Ma J."/>
        </authorList>
    </citation>
    <scope>NUCLEOTIDE SEQUENCE [LARGE SCALE GENOMIC DNA]</scope>
    <source>
        <strain evidence="6">CGMCC 1.12470</strain>
    </source>
</reference>
<dbReference type="SUPFAM" id="SSF51735">
    <property type="entry name" value="NAD(P)-binding Rossmann-fold domains"/>
    <property type="match status" value="1"/>
</dbReference>
<dbReference type="SMART" id="SM00822">
    <property type="entry name" value="PKS_KR"/>
    <property type="match status" value="1"/>
</dbReference>
<evidence type="ECO:0000256" key="1">
    <source>
        <dbReference type="ARBA" id="ARBA00006484"/>
    </source>
</evidence>
<dbReference type="Pfam" id="PF00106">
    <property type="entry name" value="adh_short"/>
    <property type="match status" value="1"/>
</dbReference>
<evidence type="ECO:0000259" key="4">
    <source>
        <dbReference type="SMART" id="SM00822"/>
    </source>
</evidence>